<keyword evidence="1" id="KW-0472">Membrane</keyword>
<dbReference type="Pfam" id="PF07853">
    <property type="entry name" value="DUF1648"/>
    <property type="match status" value="1"/>
</dbReference>
<feature type="transmembrane region" description="Helical" evidence="1">
    <location>
        <begin position="100"/>
        <end position="122"/>
    </location>
</feature>
<dbReference type="EMBL" id="JAEOAH010000042">
    <property type="protein sequence ID" value="MBK3496867.1"/>
    <property type="molecule type" value="Genomic_DNA"/>
</dbReference>
<feature type="transmembrane region" description="Helical" evidence="1">
    <location>
        <begin position="60"/>
        <end position="80"/>
    </location>
</feature>
<evidence type="ECO:0000313" key="4">
    <source>
        <dbReference type="Proteomes" id="UP000618943"/>
    </source>
</evidence>
<feature type="domain" description="DUF1648" evidence="2">
    <location>
        <begin position="26"/>
        <end position="70"/>
    </location>
</feature>
<protein>
    <submittedName>
        <fullName evidence="3">DUF1648 domain-containing protein</fullName>
    </submittedName>
</protein>
<keyword evidence="1" id="KW-0812">Transmembrane</keyword>
<reference evidence="3 4" key="1">
    <citation type="submission" date="2020-12" db="EMBL/GenBank/DDBJ databases">
        <title>YIM B01967 draft genome.</title>
        <authorList>
            <person name="Yan X."/>
        </authorList>
    </citation>
    <scope>NUCLEOTIDE SEQUENCE [LARGE SCALE GENOMIC DNA]</scope>
    <source>
        <strain evidence="3 4">YIM B01967</strain>
    </source>
</reference>
<dbReference type="Proteomes" id="UP000618943">
    <property type="component" value="Unassembled WGS sequence"/>
</dbReference>
<feature type="transmembrane region" description="Helical" evidence="1">
    <location>
        <begin position="142"/>
        <end position="161"/>
    </location>
</feature>
<comment type="caution">
    <text evidence="3">The sequence shown here is derived from an EMBL/GenBank/DDBJ whole genome shotgun (WGS) entry which is preliminary data.</text>
</comment>
<keyword evidence="4" id="KW-1185">Reference proteome</keyword>
<feature type="transmembrane region" description="Helical" evidence="1">
    <location>
        <begin position="20"/>
        <end position="40"/>
    </location>
</feature>
<name>A0ABS1HBP1_9BACL</name>
<dbReference type="InterPro" id="IPR012867">
    <property type="entry name" value="DUF1648"/>
</dbReference>
<sequence>MLNQPKLHFPRSALQKTLDVLAIGAFVAAIIYGITQWSSLPVQVPIHYNALGEPDGWGSKWVFFIVPALAVALWIFCHVLELKPHLHNYSKLTVENTERLYKNSMLLCNVIKNEILLFFAYISWDIMHMAHGGKSILGIYEMLLFLLVLFGTMAFFIVRFYKLR</sequence>
<gene>
    <name evidence="3" type="ORF">JFL43_18765</name>
</gene>
<organism evidence="3 4">
    <name type="scientific">Viridibacillus soli</name>
    <dbReference type="NCBI Taxonomy" id="2798301"/>
    <lineage>
        <taxon>Bacteria</taxon>
        <taxon>Bacillati</taxon>
        <taxon>Bacillota</taxon>
        <taxon>Bacilli</taxon>
        <taxon>Bacillales</taxon>
        <taxon>Caryophanaceae</taxon>
        <taxon>Viridibacillus</taxon>
    </lineage>
</organism>
<evidence type="ECO:0000313" key="3">
    <source>
        <dbReference type="EMBL" id="MBK3496867.1"/>
    </source>
</evidence>
<keyword evidence="1" id="KW-1133">Transmembrane helix</keyword>
<accession>A0ABS1HBP1</accession>
<evidence type="ECO:0000256" key="1">
    <source>
        <dbReference type="SAM" id="Phobius"/>
    </source>
</evidence>
<dbReference type="RefSeq" id="WP_200750216.1">
    <property type="nucleotide sequence ID" value="NZ_JAEOAH010000042.1"/>
</dbReference>
<proteinExistence type="predicted"/>
<evidence type="ECO:0000259" key="2">
    <source>
        <dbReference type="Pfam" id="PF07853"/>
    </source>
</evidence>